<protein>
    <recommendedName>
        <fullName evidence="4">phenylalanine--tRNA ligase</fullName>
        <ecNumber evidence="4">6.1.1.20</ecNumber>
    </recommendedName>
    <alternativeName>
        <fullName evidence="13">Phenylalanyl-tRNA synthetase beta subunit</fullName>
    </alternativeName>
</protein>
<keyword evidence="6 15" id="KW-0436">Ligase</keyword>
<dbReference type="InterPro" id="IPR045864">
    <property type="entry name" value="aa-tRNA-synth_II/BPL/LPL"/>
</dbReference>
<evidence type="ECO:0000256" key="7">
    <source>
        <dbReference type="ARBA" id="ARBA00022723"/>
    </source>
</evidence>
<evidence type="ECO:0000313" key="15">
    <source>
        <dbReference type="EMBL" id="CAI76873.1"/>
    </source>
</evidence>
<dbReference type="GO" id="GO:0006432">
    <property type="term" value="P:phenylalanyl-tRNA aminoacylation"/>
    <property type="evidence" value="ECO:0007669"/>
    <property type="project" value="InterPro"/>
</dbReference>
<evidence type="ECO:0000313" key="16">
    <source>
        <dbReference type="Proteomes" id="UP000001950"/>
    </source>
</evidence>
<keyword evidence="16" id="KW-1185">Reference proteome</keyword>
<dbReference type="InterPro" id="IPR020825">
    <property type="entry name" value="Phe-tRNA_synthase-like_B3/B4"/>
</dbReference>
<dbReference type="InterPro" id="IPR045060">
    <property type="entry name" value="Phe-tRNA-ligase_IIc_bsu"/>
</dbReference>
<keyword evidence="7" id="KW-0479">Metal-binding</keyword>
<keyword evidence="5" id="KW-0963">Cytoplasm</keyword>
<dbReference type="InParanoid" id="Q4U8I0"/>
<dbReference type="InterPro" id="IPR005146">
    <property type="entry name" value="B3/B4_tRNA-bd"/>
</dbReference>
<evidence type="ECO:0000256" key="13">
    <source>
        <dbReference type="ARBA" id="ARBA00033189"/>
    </source>
</evidence>
<dbReference type="Gene3D" id="3.30.56.10">
    <property type="match status" value="2"/>
</dbReference>
<dbReference type="Pfam" id="PF18262">
    <property type="entry name" value="PhetRS_B1"/>
    <property type="match status" value="1"/>
</dbReference>
<evidence type="ECO:0000256" key="10">
    <source>
        <dbReference type="ARBA" id="ARBA00022842"/>
    </source>
</evidence>
<reference evidence="15 16" key="1">
    <citation type="journal article" date="2005" name="Science">
        <title>Genome of the host-cell transforming parasite Theileria annulata compared with T. parva.</title>
        <authorList>
            <person name="Pain A."/>
            <person name="Renauld H."/>
            <person name="Berriman M."/>
            <person name="Murphy L."/>
            <person name="Yeats C.A."/>
            <person name="Weir W."/>
            <person name="Kerhornou A."/>
            <person name="Aslett M."/>
            <person name="Bishop R."/>
            <person name="Bouchier C."/>
            <person name="Cochet M."/>
            <person name="Coulson R.M.R."/>
            <person name="Cronin A."/>
            <person name="de Villiers E.P."/>
            <person name="Fraser A."/>
            <person name="Fosker N."/>
            <person name="Gardner M."/>
            <person name="Goble A."/>
            <person name="Griffiths-Jones S."/>
            <person name="Harris D.E."/>
            <person name="Katzer F."/>
            <person name="Larke N."/>
            <person name="Lord A."/>
            <person name="Maser P."/>
            <person name="McKellar S."/>
            <person name="Mooney P."/>
            <person name="Morton F."/>
            <person name="Nene V."/>
            <person name="O'Neil S."/>
            <person name="Price C."/>
            <person name="Quail M.A."/>
            <person name="Rabbinowitsch E."/>
            <person name="Rawlings N.D."/>
            <person name="Rutter S."/>
            <person name="Saunders D."/>
            <person name="Seeger K."/>
            <person name="Shah T."/>
            <person name="Squares R."/>
            <person name="Squares S."/>
            <person name="Tivey A."/>
            <person name="Walker A.R."/>
            <person name="Woodward J."/>
            <person name="Dobbelaere D.A.E."/>
            <person name="Langsley G."/>
            <person name="Rajandream M.A."/>
            <person name="McKeever D."/>
            <person name="Shiels B."/>
            <person name="Tait A."/>
            <person name="Barrell B.G."/>
            <person name="Hall N."/>
        </authorList>
    </citation>
    <scope>NUCLEOTIDE SEQUENCE [LARGE SCALE GENOMIC DNA]</scope>
    <source>
        <strain evidence="16">Ankara</strain>
    </source>
</reference>
<keyword evidence="12" id="KW-0030">Aminoacyl-tRNA synthetase</keyword>
<gene>
    <name evidence="15" type="ORF">TA11150</name>
</gene>
<evidence type="ECO:0000256" key="3">
    <source>
        <dbReference type="ARBA" id="ARBA00007438"/>
    </source>
</evidence>
<comment type="subcellular location">
    <subcellularLocation>
        <location evidence="2">Cytoplasm</location>
    </subcellularLocation>
</comment>
<dbReference type="InterPro" id="IPR004531">
    <property type="entry name" value="Phe-tRNA-synth_IIc_bsu_arc_euk"/>
</dbReference>
<evidence type="ECO:0000256" key="12">
    <source>
        <dbReference type="ARBA" id="ARBA00023146"/>
    </source>
</evidence>
<evidence type="ECO:0000256" key="1">
    <source>
        <dbReference type="ARBA" id="ARBA00001946"/>
    </source>
</evidence>
<dbReference type="AlphaFoldDB" id="Q4U8I0"/>
<dbReference type="SUPFAM" id="SSF46955">
    <property type="entry name" value="Putative DNA-binding domain"/>
    <property type="match status" value="2"/>
</dbReference>
<dbReference type="KEGG" id="tan:TA11150"/>
<keyword evidence="9" id="KW-0067">ATP-binding</keyword>
<feature type="domain" description="B5" evidence="14">
    <location>
        <begin position="312"/>
        <end position="389"/>
    </location>
</feature>
<evidence type="ECO:0000256" key="2">
    <source>
        <dbReference type="ARBA" id="ARBA00004496"/>
    </source>
</evidence>
<dbReference type="InterPro" id="IPR005147">
    <property type="entry name" value="tRNA_synthase_B5-dom"/>
</dbReference>
<evidence type="ECO:0000256" key="4">
    <source>
        <dbReference type="ARBA" id="ARBA00012814"/>
    </source>
</evidence>
<dbReference type="GO" id="GO:0005524">
    <property type="term" value="F:ATP binding"/>
    <property type="evidence" value="ECO:0007669"/>
    <property type="project" value="UniProtKB-KW"/>
</dbReference>
<evidence type="ECO:0000256" key="5">
    <source>
        <dbReference type="ARBA" id="ARBA00022490"/>
    </source>
</evidence>
<dbReference type="NCBIfam" id="TIGR00471">
    <property type="entry name" value="pheT_arch"/>
    <property type="match status" value="1"/>
</dbReference>
<evidence type="ECO:0000259" key="14">
    <source>
        <dbReference type="PROSITE" id="PS51483"/>
    </source>
</evidence>
<dbReference type="RefSeq" id="XP_953498.1">
    <property type="nucleotide sequence ID" value="XM_948405.1"/>
</dbReference>
<dbReference type="PANTHER" id="PTHR10947">
    <property type="entry name" value="PHENYLALANYL-TRNA SYNTHETASE BETA CHAIN AND LEUCINE-RICH REPEAT-CONTAINING PROTEIN 47"/>
    <property type="match status" value="1"/>
</dbReference>
<comment type="cofactor">
    <cofactor evidence="1">
        <name>Mg(2+)</name>
        <dbReference type="ChEBI" id="CHEBI:18420"/>
    </cofactor>
</comment>
<keyword evidence="10" id="KW-0460">Magnesium</keyword>
<dbReference type="GeneID" id="3862886"/>
<dbReference type="EC" id="6.1.1.20" evidence="4"/>
<dbReference type="Pfam" id="PF03483">
    <property type="entry name" value="B3_4"/>
    <property type="match status" value="1"/>
</dbReference>
<dbReference type="FunCoup" id="Q4U8I0">
    <property type="interactions" value="496"/>
</dbReference>
<dbReference type="Pfam" id="PF17759">
    <property type="entry name" value="tRNA_synthFbeta"/>
    <property type="match status" value="1"/>
</dbReference>
<evidence type="ECO:0000256" key="9">
    <source>
        <dbReference type="ARBA" id="ARBA00022840"/>
    </source>
</evidence>
<dbReference type="PANTHER" id="PTHR10947:SF0">
    <property type="entry name" value="PHENYLALANINE--TRNA LIGASE BETA SUBUNIT"/>
    <property type="match status" value="1"/>
</dbReference>
<dbReference type="OMA" id="FPGRCAN"/>
<name>Q4U8I0_THEAN</name>
<comment type="similarity">
    <text evidence="3">Belongs to the phenylalanyl-tRNA synthetase beta subunit family. Type 2 subfamily.</text>
</comment>
<dbReference type="eggNOG" id="KOG2472">
    <property type="taxonomic scope" value="Eukaryota"/>
</dbReference>
<dbReference type="VEuPathDB" id="PiroplasmaDB:TA11150"/>
<dbReference type="SUPFAM" id="SSF55681">
    <property type="entry name" value="Class II aaRS and biotin synthetases"/>
    <property type="match status" value="1"/>
</dbReference>
<sequence length="629" mass="71863">MLRMEHGFPGKISPTFHSPSIVYLVMPTVSVLKDEFFHQLGTKLSLEELESLCFDFGVEYDGTETDENGRELIRIDLPANRYDLLSLEGLVTAFLCFKWNLQPPNFTLAPNKPPNYSRIDVQKENSSIRPFVFCAVLRGVVLNENRYKSLIDMQEKLHQNLCRKRTIAAIGTHDMDTVTPPFTYTFERPEEIIFSPLTDPSREYNALELMEVYDSHQQLKNYSKLLKGAPYYPVIRDSDRNVCSLPPVINSHRTRITVNTRNIFIEVTSTDFNKGSIVLNQLVSSFSKYCDEPYTIEPVLVQYDKPFTTPDLSRRSLRASVSYLSKLVGIKELTAEYSCDLLGRMMVKSLPVDSETIEAMVPITRSDIQHPCDLGEDIAIAYGYKNIKRNRFTMGNLLKKTLLADKVRFVFTSCSFKETLMPVLDSFKSSYEMMCKPFPKDNDKRAPVVIKNGQLSENETVRTSLLPGLLKTVHYKKGSNLPIRLFEVGEVVWRSEDSDVGAKNNTNCGCVYANTSSGLEEVQGVSELLLNNLGFISEYQVWEYNEFDKPIPESWKQRYKLEEIEGNFLKFQKLSDPSFLPGRCVSFVTTSEPRQTFGTMGIIHPNVLKNFHIPFPGNISPYKYLFLTI</sequence>
<dbReference type="Gene3D" id="3.30.930.10">
    <property type="entry name" value="Bira Bifunctional Protein, Domain 2"/>
    <property type="match status" value="1"/>
</dbReference>
<dbReference type="PROSITE" id="PS51483">
    <property type="entry name" value="B5"/>
    <property type="match status" value="1"/>
</dbReference>
<dbReference type="Proteomes" id="UP000001950">
    <property type="component" value="Chromosome 4"/>
</dbReference>
<dbReference type="FunFam" id="3.50.40.10:FF:000002">
    <property type="entry name" value="phenylalanine--tRNA ligase beta subunit"/>
    <property type="match status" value="1"/>
</dbReference>
<dbReference type="InterPro" id="IPR009061">
    <property type="entry name" value="DNA-bd_dom_put_sf"/>
</dbReference>
<dbReference type="InterPro" id="IPR041616">
    <property type="entry name" value="PheRS_beta_core"/>
</dbReference>
<dbReference type="Gene3D" id="3.50.40.10">
    <property type="entry name" value="Phenylalanyl-trna Synthetase, Chain B, domain 3"/>
    <property type="match status" value="1"/>
</dbReference>
<evidence type="ECO:0000256" key="6">
    <source>
        <dbReference type="ARBA" id="ARBA00022598"/>
    </source>
</evidence>
<keyword evidence="11" id="KW-0648">Protein biosynthesis</keyword>
<proteinExistence type="inferred from homology"/>
<evidence type="ECO:0000256" key="8">
    <source>
        <dbReference type="ARBA" id="ARBA00022741"/>
    </source>
</evidence>
<dbReference type="SMART" id="SM00873">
    <property type="entry name" value="B3_4"/>
    <property type="match status" value="1"/>
</dbReference>
<accession>Q4U8I0</accession>
<evidence type="ECO:0000256" key="11">
    <source>
        <dbReference type="ARBA" id="ARBA00022917"/>
    </source>
</evidence>
<dbReference type="GO" id="GO:0003723">
    <property type="term" value="F:RNA binding"/>
    <property type="evidence" value="ECO:0007669"/>
    <property type="project" value="InterPro"/>
</dbReference>
<dbReference type="OrthoDB" id="1698572at2759"/>
<dbReference type="InterPro" id="IPR040659">
    <property type="entry name" value="PhetRS_B1"/>
</dbReference>
<dbReference type="SUPFAM" id="SSF56037">
    <property type="entry name" value="PheT/TilS domain"/>
    <property type="match status" value="1"/>
</dbReference>
<dbReference type="GO" id="GO:0009328">
    <property type="term" value="C:phenylalanine-tRNA ligase complex"/>
    <property type="evidence" value="ECO:0007669"/>
    <property type="project" value="TreeGrafter"/>
</dbReference>
<dbReference type="STRING" id="5874.Q4U8I0"/>
<organism evidence="15 16">
    <name type="scientific">Theileria annulata</name>
    <dbReference type="NCBI Taxonomy" id="5874"/>
    <lineage>
        <taxon>Eukaryota</taxon>
        <taxon>Sar</taxon>
        <taxon>Alveolata</taxon>
        <taxon>Apicomplexa</taxon>
        <taxon>Aconoidasida</taxon>
        <taxon>Piroplasmida</taxon>
        <taxon>Theileriidae</taxon>
        <taxon>Theileria</taxon>
    </lineage>
</organism>
<dbReference type="GO" id="GO:0004826">
    <property type="term" value="F:phenylalanine-tRNA ligase activity"/>
    <property type="evidence" value="ECO:0007669"/>
    <property type="project" value="UniProtKB-EC"/>
</dbReference>
<keyword evidence="8" id="KW-0547">Nucleotide-binding</keyword>
<dbReference type="GO" id="GO:0000287">
    <property type="term" value="F:magnesium ion binding"/>
    <property type="evidence" value="ECO:0007669"/>
    <property type="project" value="InterPro"/>
</dbReference>
<dbReference type="SMART" id="SM00874">
    <property type="entry name" value="B5"/>
    <property type="match status" value="1"/>
</dbReference>
<dbReference type="Pfam" id="PF03484">
    <property type="entry name" value="B5"/>
    <property type="match status" value="1"/>
</dbReference>
<dbReference type="EMBL" id="CR940353">
    <property type="protein sequence ID" value="CAI76873.1"/>
    <property type="molecule type" value="Genomic_DNA"/>
</dbReference>